<evidence type="ECO:0000256" key="3">
    <source>
        <dbReference type="ARBA" id="ARBA00022833"/>
    </source>
</evidence>
<feature type="domain" description="FYVE-type" evidence="7">
    <location>
        <begin position="161"/>
        <end position="246"/>
    </location>
</feature>
<evidence type="ECO:0000313" key="8">
    <source>
        <dbReference type="EnsemblMetazoa" id="XP_786891"/>
    </source>
</evidence>
<keyword evidence="3" id="KW-0862">Zinc</keyword>
<dbReference type="PROSITE" id="PS50157">
    <property type="entry name" value="ZINC_FINGER_C2H2_2"/>
    <property type="match status" value="1"/>
</dbReference>
<dbReference type="GO" id="GO:0008270">
    <property type="term" value="F:zinc ion binding"/>
    <property type="evidence" value="ECO:0007669"/>
    <property type="project" value="UniProtKB-KW"/>
</dbReference>
<dbReference type="EnsemblMetazoa" id="XM_030973594">
    <property type="protein sequence ID" value="XP_030829454"/>
    <property type="gene ID" value="LOC581815"/>
</dbReference>
<dbReference type="RefSeq" id="XP_030829454.1">
    <property type="nucleotide sequence ID" value="XM_030973594.1"/>
</dbReference>
<protein>
    <recommendedName>
        <fullName evidence="10">Rabenosyn-5</fullName>
    </recommendedName>
</protein>
<feature type="region of interest" description="Disordered" evidence="5">
    <location>
        <begin position="68"/>
        <end position="91"/>
    </location>
</feature>
<dbReference type="InterPro" id="IPR021565">
    <property type="entry name" value="Rbsn_Rab-bd"/>
</dbReference>
<dbReference type="CTD" id="64145"/>
<dbReference type="InterPro" id="IPR011011">
    <property type="entry name" value="Znf_FYVE_PHD"/>
</dbReference>
<organism evidence="8 9">
    <name type="scientific">Strongylocentrotus purpuratus</name>
    <name type="common">Purple sea urchin</name>
    <dbReference type="NCBI Taxonomy" id="7668"/>
    <lineage>
        <taxon>Eukaryota</taxon>
        <taxon>Metazoa</taxon>
        <taxon>Echinodermata</taxon>
        <taxon>Eleutherozoa</taxon>
        <taxon>Echinozoa</taxon>
        <taxon>Echinoidea</taxon>
        <taxon>Euechinoidea</taxon>
        <taxon>Echinacea</taxon>
        <taxon>Camarodonta</taxon>
        <taxon>Echinidea</taxon>
        <taxon>Strongylocentrotidae</taxon>
        <taxon>Strongylocentrotus</taxon>
    </lineage>
</organism>
<dbReference type="CDD" id="cd15716">
    <property type="entry name" value="FYVE_RBNS5"/>
    <property type="match status" value="1"/>
</dbReference>
<keyword evidence="1" id="KW-0479">Metal-binding</keyword>
<feature type="domain" description="C2H2-type" evidence="6">
    <location>
        <begin position="16"/>
        <end position="44"/>
    </location>
</feature>
<evidence type="ECO:0000259" key="6">
    <source>
        <dbReference type="PROSITE" id="PS50157"/>
    </source>
</evidence>
<evidence type="ECO:0000256" key="5">
    <source>
        <dbReference type="SAM" id="MobiDB-lite"/>
    </source>
</evidence>
<evidence type="ECO:0000313" key="9">
    <source>
        <dbReference type="Proteomes" id="UP000007110"/>
    </source>
</evidence>
<keyword evidence="2 4" id="KW-0863">Zinc-finger</keyword>
<feature type="region of interest" description="Disordered" evidence="5">
    <location>
        <begin position="404"/>
        <end position="433"/>
    </location>
</feature>
<dbReference type="RefSeq" id="XP_786891.3">
    <property type="nucleotide sequence ID" value="XM_781798.5"/>
</dbReference>
<dbReference type="InterPro" id="IPR013083">
    <property type="entry name" value="Znf_RING/FYVE/PHD"/>
</dbReference>
<proteinExistence type="predicted"/>
<dbReference type="PROSITE" id="PS00028">
    <property type="entry name" value="ZINC_FINGER_C2H2_1"/>
    <property type="match status" value="1"/>
</dbReference>
<feature type="region of interest" description="Disordered" evidence="5">
    <location>
        <begin position="457"/>
        <end position="478"/>
    </location>
</feature>
<dbReference type="SMART" id="SM00064">
    <property type="entry name" value="FYVE"/>
    <property type="match status" value="1"/>
</dbReference>
<dbReference type="Proteomes" id="UP000007110">
    <property type="component" value="Unassembled WGS sequence"/>
</dbReference>
<accession>A0A7M7TGK4</accession>
<dbReference type="OMA" id="LAIFCEP"/>
<dbReference type="InterPro" id="IPR017455">
    <property type="entry name" value="Znf_FYVE-rel"/>
</dbReference>
<keyword evidence="9" id="KW-1185">Reference proteome</keyword>
<name>A0A7M7TGK4_STRPU</name>
<dbReference type="InterPro" id="IPR013087">
    <property type="entry name" value="Znf_C2H2_type"/>
</dbReference>
<dbReference type="SUPFAM" id="SSF57903">
    <property type="entry name" value="FYVE/PHD zinc finger"/>
    <property type="match status" value="1"/>
</dbReference>
<dbReference type="PANTHER" id="PTHR13510:SF44">
    <property type="entry name" value="RABENOSYN-5"/>
    <property type="match status" value="1"/>
</dbReference>
<dbReference type="InterPro" id="IPR000306">
    <property type="entry name" value="Znf_FYVE"/>
</dbReference>
<dbReference type="Pfam" id="PF11464">
    <property type="entry name" value="Rbsn"/>
    <property type="match status" value="1"/>
</dbReference>
<evidence type="ECO:0000256" key="4">
    <source>
        <dbReference type="PROSITE-ProRule" id="PRU00042"/>
    </source>
</evidence>
<dbReference type="Gene3D" id="4.10.860.20">
    <property type="entry name" value="Rabenosyn, Rab binding domain"/>
    <property type="match status" value="1"/>
</dbReference>
<reference evidence="8" key="2">
    <citation type="submission" date="2021-01" db="UniProtKB">
        <authorList>
            <consortium name="EnsemblMetazoa"/>
        </authorList>
    </citation>
    <scope>IDENTIFICATION</scope>
</reference>
<dbReference type="GeneID" id="581815"/>
<dbReference type="PROSITE" id="PS50178">
    <property type="entry name" value="ZF_FYVE"/>
    <property type="match status" value="1"/>
</dbReference>
<dbReference type="OrthoDB" id="166134at2759"/>
<dbReference type="Gene3D" id="3.30.40.10">
    <property type="entry name" value="Zinc/RING finger domain, C3HC4 (zinc finger)"/>
    <property type="match status" value="1"/>
</dbReference>
<dbReference type="PANTHER" id="PTHR13510">
    <property type="entry name" value="FYVE-FINGER-CONTAINING RAB5 EFFECTOR PROTEIN RABENOSYN-5-RELATED"/>
    <property type="match status" value="1"/>
</dbReference>
<dbReference type="KEGG" id="spu:581815"/>
<evidence type="ECO:0000256" key="2">
    <source>
        <dbReference type="ARBA" id="ARBA00022771"/>
    </source>
</evidence>
<dbReference type="InterPro" id="IPR052727">
    <property type="entry name" value="Rab4/Rab5_effector"/>
</dbReference>
<dbReference type="SUPFAM" id="SSF140125">
    <property type="entry name" value="Rabenosyn-5 Rab-binding domain-like"/>
    <property type="match status" value="1"/>
</dbReference>
<dbReference type="InterPro" id="IPR036531">
    <property type="entry name" value="Rbsn_Rab-bd_sf"/>
</dbReference>
<sequence length="533" mass="60577">MAAMASTDDSPIYEGFLCPMCLQNFDSVYQLQSHVESAHGSEDKVVFRRLKGFFGKARHLITNRSEEHFEDVSKDEAGEGSPKKQPLLGTDPFTWENPELGASRSHFESLRRIRSDRMDRTVVEINKLVIRLEKLIKHGPPMNDQAKRKVYEKTIVPWAEDSDVRFCPSCGDKFSLAVRRHHCRLCGSIMCNKCSSYVGIPFCDQVLEAESKGSTSSKQVHAESSPSKKGDVVTLRVCEHCVHIMEKRLKMVRERNSKPVIVQLYQKMIEVREQILRQLPIYEKTAVSILNGEEEYSYERAERERTVLLKYFDALDLLSKKIYSLGSGTDKTLSSAQMKLRRNIRTEVIRFLQDHMLGLDPLPSEKEVIQLRAERKAAIARRLEEERQARARRVQAEALALEKSAQQRAQQQQQAEAKLLDSPQRGHERKSSWGLLNKLKEQAQEVGAGMMVGLTSSGSEGKLSQSPSGWKPSAVSQDTVQALSDDPLIQQMNIISSYLNQAQEAGRWDEVNMLEANLKDLQLAYRQEQQAGR</sequence>
<reference evidence="9" key="1">
    <citation type="submission" date="2015-02" db="EMBL/GenBank/DDBJ databases">
        <title>Genome sequencing for Strongylocentrotus purpuratus.</title>
        <authorList>
            <person name="Murali S."/>
            <person name="Liu Y."/>
            <person name="Vee V."/>
            <person name="English A."/>
            <person name="Wang M."/>
            <person name="Skinner E."/>
            <person name="Han Y."/>
            <person name="Muzny D.M."/>
            <person name="Worley K.C."/>
            <person name="Gibbs R.A."/>
        </authorList>
    </citation>
    <scope>NUCLEOTIDE SEQUENCE</scope>
</reference>
<dbReference type="EnsemblMetazoa" id="XM_781798">
    <property type="protein sequence ID" value="XP_786891"/>
    <property type="gene ID" value="LOC581815"/>
</dbReference>
<feature type="compositionally biased region" description="Low complexity" evidence="5">
    <location>
        <begin position="404"/>
        <end position="417"/>
    </location>
</feature>
<dbReference type="InParanoid" id="A0A7M7TGK4"/>
<feature type="compositionally biased region" description="Basic and acidic residues" evidence="5">
    <location>
        <begin position="68"/>
        <end position="77"/>
    </location>
</feature>
<evidence type="ECO:0000256" key="1">
    <source>
        <dbReference type="ARBA" id="ARBA00022723"/>
    </source>
</evidence>
<evidence type="ECO:0000259" key="7">
    <source>
        <dbReference type="PROSITE" id="PS50178"/>
    </source>
</evidence>
<dbReference type="Pfam" id="PF01363">
    <property type="entry name" value="FYVE"/>
    <property type="match status" value="1"/>
</dbReference>
<dbReference type="AlphaFoldDB" id="A0A7M7TGK4"/>
<evidence type="ECO:0008006" key="10">
    <source>
        <dbReference type="Google" id="ProtNLM"/>
    </source>
</evidence>